<dbReference type="Pfam" id="PF13439">
    <property type="entry name" value="Glyco_transf_4"/>
    <property type="match status" value="1"/>
</dbReference>
<dbReference type="InterPro" id="IPR028098">
    <property type="entry name" value="Glyco_trans_4-like_N"/>
</dbReference>
<comment type="caution">
    <text evidence="5">The sequence shown here is derived from an EMBL/GenBank/DDBJ whole genome shotgun (WGS) entry which is preliminary data.</text>
</comment>
<protein>
    <submittedName>
        <fullName evidence="5">Glycosyltransferase family 4 protein</fullName>
    </submittedName>
</protein>
<keyword evidence="2 5" id="KW-0808">Transferase</keyword>
<dbReference type="PANTHER" id="PTHR12526:SF629">
    <property type="entry name" value="TEICHURONIC ACID BIOSYNTHESIS GLYCOSYLTRANSFERASE TUAH-RELATED"/>
    <property type="match status" value="1"/>
</dbReference>
<dbReference type="EMBL" id="VOOS01000001">
    <property type="protein sequence ID" value="TXB67285.1"/>
    <property type="molecule type" value="Genomic_DNA"/>
</dbReference>
<evidence type="ECO:0000256" key="1">
    <source>
        <dbReference type="ARBA" id="ARBA00022676"/>
    </source>
</evidence>
<reference evidence="5 6" key="1">
    <citation type="submission" date="2019-08" db="EMBL/GenBank/DDBJ databases">
        <title>Genome of Vicingus serpentipes NCIMB 15042.</title>
        <authorList>
            <person name="Bowman J.P."/>
        </authorList>
    </citation>
    <scope>NUCLEOTIDE SEQUENCE [LARGE SCALE GENOMIC DNA]</scope>
    <source>
        <strain evidence="5 6">NCIMB 15042</strain>
    </source>
</reference>
<evidence type="ECO:0000256" key="2">
    <source>
        <dbReference type="ARBA" id="ARBA00022679"/>
    </source>
</evidence>
<dbReference type="Gene3D" id="3.40.50.2000">
    <property type="entry name" value="Glycogen Phosphorylase B"/>
    <property type="match status" value="2"/>
</dbReference>
<dbReference type="Pfam" id="PF00534">
    <property type="entry name" value="Glycos_transf_1"/>
    <property type="match status" value="1"/>
</dbReference>
<dbReference type="GO" id="GO:0016757">
    <property type="term" value="F:glycosyltransferase activity"/>
    <property type="evidence" value="ECO:0007669"/>
    <property type="project" value="UniProtKB-KW"/>
</dbReference>
<gene>
    <name evidence="5" type="ORF">FRY74_03610</name>
</gene>
<dbReference type="RefSeq" id="WP_147098684.1">
    <property type="nucleotide sequence ID" value="NZ_VOOS01000001.1"/>
</dbReference>
<dbReference type="Proteomes" id="UP000321721">
    <property type="component" value="Unassembled WGS sequence"/>
</dbReference>
<feature type="domain" description="Glycosyl transferase family 1" evidence="3">
    <location>
        <begin position="181"/>
        <end position="347"/>
    </location>
</feature>
<dbReference type="SUPFAM" id="SSF53756">
    <property type="entry name" value="UDP-Glycosyltransferase/glycogen phosphorylase"/>
    <property type="match status" value="1"/>
</dbReference>
<evidence type="ECO:0000259" key="3">
    <source>
        <dbReference type="Pfam" id="PF00534"/>
    </source>
</evidence>
<evidence type="ECO:0000313" key="6">
    <source>
        <dbReference type="Proteomes" id="UP000321721"/>
    </source>
</evidence>
<dbReference type="AlphaFoldDB" id="A0A5C6RZA5"/>
<evidence type="ECO:0000313" key="5">
    <source>
        <dbReference type="EMBL" id="TXB67285.1"/>
    </source>
</evidence>
<proteinExistence type="predicted"/>
<name>A0A5C6RZA5_9FLAO</name>
<organism evidence="5 6">
    <name type="scientific">Vicingus serpentipes</name>
    <dbReference type="NCBI Taxonomy" id="1926625"/>
    <lineage>
        <taxon>Bacteria</taxon>
        <taxon>Pseudomonadati</taxon>
        <taxon>Bacteroidota</taxon>
        <taxon>Flavobacteriia</taxon>
        <taxon>Flavobacteriales</taxon>
        <taxon>Vicingaceae</taxon>
        <taxon>Vicingus</taxon>
    </lineage>
</organism>
<dbReference type="PANTHER" id="PTHR12526">
    <property type="entry name" value="GLYCOSYLTRANSFERASE"/>
    <property type="match status" value="1"/>
</dbReference>
<accession>A0A5C6RZA5</accession>
<keyword evidence="6" id="KW-1185">Reference proteome</keyword>
<evidence type="ECO:0000259" key="4">
    <source>
        <dbReference type="Pfam" id="PF13439"/>
    </source>
</evidence>
<dbReference type="InterPro" id="IPR001296">
    <property type="entry name" value="Glyco_trans_1"/>
</dbReference>
<dbReference type="OrthoDB" id="9813214at2"/>
<feature type="domain" description="Glycosyltransferase subfamily 4-like N-terminal" evidence="4">
    <location>
        <begin position="20"/>
        <end position="171"/>
    </location>
</feature>
<keyword evidence="1" id="KW-0328">Glycosyltransferase</keyword>
<sequence>MPKQQKIIISVTNDLVVDQRVAKICQTLSEMGYKIVLVGRELKGSLPVARDYNVKRFKLFFNKGFLFYANYNIRLFFYLLYSNVDILWSNDLDTLPANYLASKVKGKKIVYDSHEFFTEVPELVKRPKVQKVWETIEELILPKLKNVITVCNSIAKCYEEKYNIKVNVVRNVPRKNKTFLTVKNLREGDKNIIIYQGSVNINRGLEALVKAMQEIDNTILYIIGDGDVFENIISLILELNLNHKVKMLGKIHFELLHDYTMQADLGLSLEENVGLNYKYALPNKLFDYINAKVPVLTSNLPEMAKIVNQYQVGETIDEITPNAIAKKINQLFENSEQLKSYKTNTIKAAEELNWESEQKIIQGLVKEIK</sequence>